<proteinExistence type="predicted"/>
<evidence type="ECO:0000313" key="2">
    <source>
        <dbReference type="Proteomes" id="UP000444960"/>
    </source>
</evidence>
<dbReference type="RefSeq" id="WP_161896479.1">
    <property type="nucleotide sequence ID" value="NZ_BJOV01000005.1"/>
</dbReference>
<gene>
    <name evidence="1" type="ORF">nbrc107696_32910</name>
</gene>
<name>A0A7I9VBY3_9ACTN</name>
<comment type="caution">
    <text evidence="1">The sequence shown here is derived from an EMBL/GenBank/DDBJ whole genome shotgun (WGS) entry which is preliminary data.</text>
</comment>
<keyword evidence="2" id="KW-1185">Reference proteome</keyword>
<dbReference type="EMBL" id="BJOV01000005">
    <property type="protein sequence ID" value="GEE02845.1"/>
    <property type="molecule type" value="Genomic_DNA"/>
</dbReference>
<accession>A0A7I9VBY3</accession>
<organism evidence="1 2">
    <name type="scientific">Gordonia spumicola</name>
    <dbReference type="NCBI Taxonomy" id="589161"/>
    <lineage>
        <taxon>Bacteria</taxon>
        <taxon>Bacillati</taxon>
        <taxon>Actinomycetota</taxon>
        <taxon>Actinomycetes</taxon>
        <taxon>Mycobacteriales</taxon>
        <taxon>Gordoniaceae</taxon>
        <taxon>Gordonia</taxon>
    </lineage>
</organism>
<sequence>MGLVEMTHTDLAELSKAASGGNGGKQALKVALGTVDPKLAAIGDAFVGLQDQRHGADYDDDYVIDRASALAYVDDARQAITNADMLWREAEPSYQRFLGLAVGAVKVAKQR</sequence>
<dbReference type="OrthoDB" id="7845978at2"/>
<dbReference type="Proteomes" id="UP000444960">
    <property type="component" value="Unassembled WGS sequence"/>
</dbReference>
<dbReference type="Gene3D" id="1.20.120.330">
    <property type="entry name" value="Nucleotidyltransferases domain 2"/>
    <property type="match status" value="1"/>
</dbReference>
<evidence type="ECO:0000313" key="1">
    <source>
        <dbReference type="EMBL" id="GEE02845.1"/>
    </source>
</evidence>
<protein>
    <submittedName>
        <fullName evidence="1">Uncharacterized protein</fullName>
    </submittedName>
</protein>
<reference evidence="2" key="1">
    <citation type="submission" date="2019-06" db="EMBL/GenBank/DDBJ databases">
        <title>Gordonia isolated from sludge of a wastewater treatment plant.</title>
        <authorList>
            <person name="Tamura T."/>
            <person name="Aoyama K."/>
            <person name="Kang Y."/>
            <person name="Saito S."/>
            <person name="Akiyama N."/>
            <person name="Yazawa K."/>
            <person name="Gonoi T."/>
            <person name="Mikami Y."/>
        </authorList>
    </citation>
    <scope>NUCLEOTIDE SEQUENCE [LARGE SCALE GENOMIC DNA]</scope>
    <source>
        <strain evidence="2">NBRC 107696</strain>
    </source>
</reference>
<dbReference type="AlphaFoldDB" id="A0A7I9VBY3"/>